<name>A0AA88A5T7_FICCA</name>
<protein>
    <submittedName>
        <fullName evidence="1">Uncharacterized protein</fullName>
    </submittedName>
</protein>
<dbReference type="AlphaFoldDB" id="A0AA88A5T7"/>
<keyword evidence="2" id="KW-1185">Reference proteome</keyword>
<evidence type="ECO:0000313" key="1">
    <source>
        <dbReference type="EMBL" id="GMN48648.1"/>
    </source>
</evidence>
<organism evidence="1 2">
    <name type="scientific">Ficus carica</name>
    <name type="common">Common fig</name>
    <dbReference type="NCBI Taxonomy" id="3494"/>
    <lineage>
        <taxon>Eukaryota</taxon>
        <taxon>Viridiplantae</taxon>
        <taxon>Streptophyta</taxon>
        <taxon>Embryophyta</taxon>
        <taxon>Tracheophyta</taxon>
        <taxon>Spermatophyta</taxon>
        <taxon>Magnoliopsida</taxon>
        <taxon>eudicotyledons</taxon>
        <taxon>Gunneridae</taxon>
        <taxon>Pentapetalae</taxon>
        <taxon>rosids</taxon>
        <taxon>fabids</taxon>
        <taxon>Rosales</taxon>
        <taxon>Moraceae</taxon>
        <taxon>Ficeae</taxon>
        <taxon>Ficus</taxon>
    </lineage>
</organism>
<comment type="caution">
    <text evidence="1">The sequence shown here is derived from an EMBL/GenBank/DDBJ whole genome shotgun (WGS) entry which is preliminary data.</text>
</comment>
<accession>A0AA88A5T7</accession>
<gene>
    <name evidence="1" type="ORF">TIFTF001_017830</name>
</gene>
<reference evidence="1" key="1">
    <citation type="submission" date="2023-07" db="EMBL/GenBank/DDBJ databases">
        <title>draft genome sequence of fig (Ficus carica).</title>
        <authorList>
            <person name="Takahashi T."/>
            <person name="Nishimura K."/>
        </authorList>
    </citation>
    <scope>NUCLEOTIDE SEQUENCE</scope>
</reference>
<evidence type="ECO:0000313" key="2">
    <source>
        <dbReference type="Proteomes" id="UP001187192"/>
    </source>
</evidence>
<sequence length="41" mass="4650">MLDGAEFASRDDTWATLSLQGGGVRRCKAFWREKSRMSETV</sequence>
<proteinExistence type="predicted"/>
<dbReference type="EMBL" id="BTGU01000028">
    <property type="protein sequence ID" value="GMN48648.1"/>
    <property type="molecule type" value="Genomic_DNA"/>
</dbReference>
<dbReference type="Proteomes" id="UP001187192">
    <property type="component" value="Unassembled WGS sequence"/>
</dbReference>